<gene>
    <name evidence="2" type="ORF">PHMEG_0009922</name>
</gene>
<reference evidence="3" key="1">
    <citation type="submission" date="2017-03" db="EMBL/GenBank/DDBJ databases">
        <title>Phytopthora megakarya and P. palmivora, two closely related causual agents of cacao black pod achieved similar genome size and gene model numbers by different mechanisms.</title>
        <authorList>
            <person name="Ali S."/>
            <person name="Shao J."/>
            <person name="Larry D.J."/>
            <person name="Kronmiller B."/>
            <person name="Shen D."/>
            <person name="Strem M.D."/>
            <person name="Melnick R.L."/>
            <person name="Guiltinan M.J."/>
            <person name="Tyler B.M."/>
            <person name="Meinhardt L.W."/>
            <person name="Bailey B.A."/>
        </authorList>
    </citation>
    <scope>NUCLEOTIDE SEQUENCE [LARGE SCALE GENOMIC DNA]</scope>
    <source>
        <strain evidence="3">zdho120</strain>
    </source>
</reference>
<feature type="chain" id="PRO_5012262736" description="RxLR effector protein" evidence="1">
    <location>
        <begin position="22"/>
        <end position="217"/>
    </location>
</feature>
<evidence type="ECO:0008006" key="4">
    <source>
        <dbReference type="Google" id="ProtNLM"/>
    </source>
</evidence>
<feature type="signal peptide" evidence="1">
    <location>
        <begin position="1"/>
        <end position="21"/>
    </location>
</feature>
<protein>
    <recommendedName>
        <fullName evidence="4">RxLR effector protein</fullName>
    </recommendedName>
</protein>
<dbReference type="Proteomes" id="UP000198211">
    <property type="component" value="Unassembled WGS sequence"/>
</dbReference>
<evidence type="ECO:0000256" key="1">
    <source>
        <dbReference type="SAM" id="SignalP"/>
    </source>
</evidence>
<keyword evidence="1" id="KW-0732">Signal</keyword>
<dbReference type="AlphaFoldDB" id="A0A225WEZ8"/>
<accession>A0A225WEZ8</accession>
<sequence>MRAQLAVLLALAAVLSGGVSTTAMTKASVMVHRNDAPTKQLLRSDATSRITDDDYGEERNGLVEGMTKIFQQSFSLTRKFKNVEVNKLKLEDVEKLFTSEKYQGWVSDIIRWNDNKNRYTSSLNVNTLFNEELGPEKAFKVFNIASRSANPAVKRKGDRFQLQLLRQLDKDLEVMKQQPNCLTLVYGALTHTTYIFQRGSHTRCLKSGQHKEEPKGR</sequence>
<name>A0A225WEZ8_9STRA</name>
<comment type="caution">
    <text evidence="2">The sequence shown here is derived from an EMBL/GenBank/DDBJ whole genome shotgun (WGS) entry which is preliminary data.</text>
</comment>
<evidence type="ECO:0000313" key="3">
    <source>
        <dbReference type="Proteomes" id="UP000198211"/>
    </source>
</evidence>
<proteinExistence type="predicted"/>
<keyword evidence="3" id="KW-1185">Reference proteome</keyword>
<organism evidence="2 3">
    <name type="scientific">Phytophthora megakarya</name>
    <dbReference type="NCBI Taxonomy" id="4795"/>
    <lineage>
        <taxon>Eukaryota</taxon>
        <taxon>Sar</taxon>
        <taxon>Stramenopiles</taxon>
        <taxon>Oomycota</taxon>
        <taxon>Peronosporomycetes</taxon>
        <taxon>Peronosporales</taxon>
        <taxon>Peronosporaceae</taxon>
        <taxon>Phytophthora</taxon>
    </lineage>
</organism>
<dbReference type="EMBL" id="NBNE01000957">
    <property type="protein sequence ID" value="OWZ16301.1"/>
    <property type="molecule type" value="Genomic_DNA"/>
</dbReference>
<evidence type="ECO:0000313" key="2">
    <source>
        <dbReference type="EMBL" id="OWZ16301.1"/>
    </source>
</evidence>